<accession>A0A915BYD0</accession>
<evidence type="ECO:0000313" key="3">
    <source>
        <dbReference type="WBParaSite" id="PgR066_g011_t03"/>
    </source>
</evidence>
<evidence type="ECO:0000313" key="2">
    <source>
        <dbReference type="WBParaSite" id="PgR066_g011_t02"/>
    </source>
</evidence>
<reference evidence="2 3" key="1">
    <citation type="submission" date="2022-11" db="UniProtKB">
        <authorList>
            <consortium name="WormBaseParasite"/>
        </authorList>
    </citation>
    <scope>IDENTIFICATION</scope>
</reference>
<proteinExistence type="predicted"/>
<dbReference type="WBParaSite" id="PgR066_g011_t03">
    <property type="protein sequence ID" value="PgR066_g011_t03"/>
    <property type="gene ID" value="PgR066_g011"/>
</dbReference>
<dbReference type="WBParaSite" id="PgR066_g011_t02">
    <property type="protein sequence ID" value="PgR066_g011_t02"/>
    <property type="gene ID" value="PgR066_g011"/>
</dbReference>
<evidence type="ECO:0000313" key="1">
    <source>
        <dbReference type="Proteomes" id="UP000887569"/>
    </source>
</evidence>
<name>A0A915BYD0_PARUN</name>
<dbReference type="Proteomes" id="UP000887569">
    <property type="component" value="Unplaced"/>
</dbReference>
<protein>
    <submittedName>
        <fullName evidence="2 3">Bm3820</fullName>
    </submittedName>
</protein>
<keyword evidence="1" id="KW-1185">Reference proteome</keyword>
<sequence>MFHIRVSYLRNCCSHAYSLYFLCPLEIKPPPLLRAVSRGRGFVPPPCNKFQQEHQNASKTCSFCKFHPPIWSPVAISEN</sequence>
<organism evidence="1 2">
    <name type="scientific">Parascaris univalens</name>
    <name type="common">Nematode worm</name>
    <dbReference type="NCBI Taxonomy" id="6257"/>
    <lineage>
        <taxon>Eukaryota</taxon>
        <taxon>Metazoa</taxon>
        <taxon>Ecdysozoa</taxon>
        <taxon>Nematoda</taxon>
        <taxon>Chromadorea</taxon>
        <taxon>Rhabditida</taxon>
        <taxon>Spirurina</taxon>
        <taxon>Ascaridomorpha</taxon>
        <taxon>Ascaridoidea</taxon>
        <taxon>Ascarididae</taxon>
        <taxon>Parascaris</taxon>
    </lineage>
</organism>
<dbReference type="AlphaFoldDB" id="A0A915BYD0"/>